<dbReference type="STRING" id="1123382.SAMN02745221_00027"/>
<dbReference type="InterPro" id="IPR024051">
    <property type="entry name" value="AICAR_Tfase_dup_dom_sf"/>
</dbReference>
<dbReference type="EC" id="3.5.4.10" evidence="10"/>
<dbReference type="PANTHER" id="PTHR11692">
    <property type="entry name" value="BIFUNCTIONAL PURINE BIOSYNTHESIS PROTEIN PURH"/>
    <property type="match status" value="1"/>
</dbReference>
<dbReference type="NCBIfam" id="TIGR00355">
    <property type="entry name" value="purH"/>
    <property type="match status" value="1"/>
</dbReference>
<dbReference type="PIRSF" id="PIRSF000414">
    <property type="entry name" value="AICARFT_IMPCHas"/>
    <property type="match status" value="1"/>
</dbReference>
<dbReference type="GO" id="GO:0006189">
    <property type="term" value="P:'de novo' IMP biosynthetic process"/>
    <property type="evidence" value="ECO:0007669"/>
    <property type="project" value="UniProtKB-UniRule"/>
</dbReference>
<evidence type="ECO:0000256" key="3">
    <source>
        <dbReference type="ARBA" id="ARBA00007667"/>
    </source>
</evidence>
<dbReference type="UniPathway" id="UPA00074">
    <property type="reaction ID" value="UER00133"/>
</dbReference>
<dbReference type="Proteomes" id="UP000242329">
    <property type="component" value="Unassembled WGS sequence"/>
</dbReference>
<comment type="domain">
    <text evidence="10">The IMP cyclohydrolase activity resides in the N-terminal region.</text>
</comment>
<protein>
    <recommendedName>
        <fullName evidence="10">Bifunctional purine biosynthesis protein PurH</fullName>
    </recommendedName>
    <domain>
        <recommendedName>
            <fullName evidence="10">Phosphoribosylaminoimidazolecarboxamide formyltransferase</fullName>
            <ecNumber evidence="10">2.1.2.3</ecNumber>
        </recommendedName>
        <alternativeName>
            <fullName evidence="10">AICAR transformylase</fullName>
        </alternativeName>
    </domain>
    <domain>
        <recommendedName>
            <fullName evidence="10">IMP cyclohydrolase</fullName>
            <ecNumber evidence="10">3.5.4.10</ecNumber>
        </recommendedName>
        <alternativeName>
            <fullName evidence="10">ATIC</fullName>
        </alternativeName>
        <alternativeName>
            <fullName evidence="10">IMP synthase</fullName>
        </alternativeName>
        <alternativeName>
            <fullName evidence="10">Inosinicase</fullName>
        </alternativeName>
    </domain>
</protein>
<dbReference type="GO" id="GO:0004643">
    <property type="term" value="F:phosphoribosylaminoimidazolecarboxamide formyltransferase activity"/>
    <property type="evidence" value="ECO:0007669"/>
    <property type="project" value="UniProtKB-UniRule"/>
</dbReference>
<dbReference type="Gene3D" id="3.40.50.1380">
    <property type="entry name" value="Methylglyoxal synthase-like domain"/>
    <property type="match status" value="1"/>
</dbReference>
<keyword evidence="13" id="KW-1185">Reference proteome</keyword>
<dbReference type="Gene3D" id="3.40.140.20">
    <property type="match status" value="2"/>
</dbReference>
<gene>
    <name evidence="10" type="primary">purH</name>
    <name evidence="12" type="ORF">SAMN02745221_00027</name>
</gene>
<dbReference type="FunFam" id="3.40.50.1380:FF:000001">
    <property type="entry name" value="Bifunctional purine biosynthesis protein PurH"/>
    <property type="match status" value="1"/>
</dbReference>
<organism evidence="12 13">
    <name type="scientific">Thermosyntropha lipolytica DSM 11003</name>
    <dbReference type="NCBI Taxonomy" id="1123382"/>
    <lineage>
        <taxon>Bacteria</taxon>
        <taxon>Bacillati</taxon>
        <taxon>Bacillota</taxon>
        <taxon>Clostridia</taxon>
        <taxon>Eubacteriales</taxon>
        <taxon>Syntrophomonadaceae</taxon>
        <taxon>Thermosyntropha</taxon>
    </lineage>
</organism>
<comment type="pathway">
    <text evidence="2 10">Purine metabolism; IMP biosynthesis via de novo pathway; 5-formamido-1-(5-phospho-D-ribosyl)imidazole-4-carboxamide from 5-amino-1-(5-phospho-D-ribosyl)imidazole-4-carboxamide (10-formyl THF route): step 1/1.</text>
</comment>
<keyword evidence="6 10" id="KW-0378">Hydrolase</keyword>
<dbReference type="EMBL" id="FQWY01000002">
    <property type="protein sequence ID" value="SHG37269.1"/>
    <property type="molecule type" value="Genomic_DNA"/>
</dbReference>
<keyword evidence="4 10" id="KW-0808">Transferase</keyword>
<evidence type="ECO:0000256" key="9">
    <source>
        <dbReference type="ARBA" id="ARBA00050687"/>
    </source>
</evidence>
<dbReference type="GO" id="GO:0005829">
    <property type="term" value="C:cytosol"/>
    <property type="evidence" value="ECO:0007669"/>
    <property type="project" value="TreeGrafter"/>
</dbReference>
<dbReference type="FunFam" id="3.40.140.20:FF:000001">
    <property type="entry name" value="Bifunctional purine biosynthesis protein PurH"/>
    <property type="match status" value="1"/>
</dbReference>
<dbReference type="GO" id="GO:0003937">
    <property type="term" value="F:IMP cyclohydrolase activity"/>
    <property type="evidence" value="ECO:0007669"/>
    <property type="project" value="UniProtKB-UniRule"/>
</dbReference>
<keyword evidence="7 10" id="KW-0511">Multifunctional enzyme</keyword>
<dbReference type="FunFam" id="3.40.140.20:FF:000002">
    <property type="entry name" value="Bifunctional purine biosynthesis protein PurH"/>
    <property type="match status" value="1"/>
</dbReference>
<dbReference type="PANTHER" id="PTHR11692:SF0">
    <property type="entry name" value="BIFUNCTIONAL PURINE BIOSYNTHESIS PROTEIN ATIC"/>
    <property type="match status" value="1"/>
</dbReference>
<comment type="pathway">
    <text evidence="1 10">Purine metabolism; IMP biosynthesis via de novo pathway; IMP from 5-formamido-1-(5-phospho-D-ribosyl)imidazole-4-carboxamide: step 1/1.</text>
</comment>
<dbReference type="SMART" id="SM00851">
    <property type="entry name" value="MGS"/>
    <property type="match status" value="1"/>
</dbReference>
<evidence type="ECO:0000256" key="2">
    <source>
        <dbReference type="ARBA" id="ARBA00004954"/>
    </source>
</evidence>
<dbReference type="Pfam" id="PF02142">
    <property type="entry name" value="MGS"/>
    <property type="match status" value="1"/>
</dbReference>
<dbReference type="InterPro" id="IPR002695">
    <property type="entry name" value="PurH-like"/>
</dbReference>
<dbReference type="SUPFAM" id="SSF52335">
    <property type="entry name" value="Methylglyoxal synthase-like"/>
    <property type="match status" value="1"/>
</dbReference>
<evidence type="ECO:0000256" key="10">
    <source>
        <dbReference type="HAMAP-Rule" id="MF_00139"/>
    </source>
</evidence>
<dbReference type="Pfam" id="PF01808">
    <property type="entry name" value="AICARFT_IMPCHas"/>
    <property type="match status" value="1"/>
</dbReference>
<dbReference type="OrthoDB" id="9802065at2"/>
<comment type="catalytic activity">
    <reaction evidence="8 10">
        <text>(6R)-10-formyltetrahydrofolate + 5-amino-1-(5-phospho-beta-D-ribosyl)imidazole-4-carboxamide = 5-formamido-1-(5-phospho-D-ribosyl)imidazole-4-carboxamide + (6S)-5,6,7,8-tetrahydrofolate</text>
        <dbReference type="Rhea" id="RHEA:22192"/>
        <dbReference type="ChEBI" id="CHEBI:57453"/>
        <dbReference type="ChEBI" id="CHEBI:58467"/>
        <dbReference type="ChEBI" id="CHEBI:58475"/>
        <dbReference type="ChEBI" id="CHEBI:195366"/>
        <dbReference type="EC" id="2.1.2.3"/>
    </reaction>
</comment>
<evidence type="ECO:0000256" key="1">
    <source>
        <dbReference type="ARBA" id="ARBA00004844"/>
    </source>
</evidence>
<name>A0A1M5JAD0_9FIRM</name>
<evidence type="ECO:0000256" key="7">
    <source>
        <dbReference type="ARBA" id="ARBA00023268"/>
    </source>
</evidence>
<evidence type="ECO:0000256" key="4">
    <source>
        <dbReference type="ARBA" id="ARBA00022679"/>
    </source>
</evidence>
<dbReference type="InterPro" id="IPR036914">
    <property type="entry name" value="MGS-like_dom_sf"/>
</dbReference>
<evidence type="ECO:0000313" key="13">
    <source>
        <dbReference type="Proteomes" id="UP000242329"/>
    </source>
</evidence>
<dbReference type="AlphaFoldDB" id="A0A1M5JAD0"/>
<dbReference type="SUPFAM" id="SSF53927">
    <property type="entry name" value="Cytidine deaminase-like"/>
    <property type="match status" value="1"/>
</dbReference>
<sequence>MKRALISVADKSGVVPFARGLEELGYEIISTGGTHKLLAEAGIKVTKVSEITGFPEILDGRVKTLHPAIHGGILALRNEEHLSQLKANRIGTIDIVAVNLYPFRETIARPGVSLQEAIENIDIGGPAMIRAAAKNYQGVIVIVKPVYYEQVLAFLREKGDVDQETRFKLAVEAFSHTAAYDSMISRYLAGLQGEVMPDSLAWAGEKVYDLRYGENPHQKAAFYRDIMPVRGLADAEKLHGKELSYNNIIDAEAAYLLVQEFAEPACAIIKHTNPCGVALGENVGEAFAKALAADPVSAFGGIVAFNRVVDRETAQKAAELFMEVIIAPGYEEEALAFLRSKKNLRILRLENGLKPKLALRTIMGGFLLQESDNEELTPDSLQVVAGEKPKAEEMEDLIFAWKVVKHVKSNAIVVAKDRATVGIGAGQMNRVGAARLALEQGKEKCRGAVMASDAFFPFKDTVELAAFYGIKAIIQPGGSMRDEESIAACREHGISMIFTGIRHFKH</sequence>
<dbReference type="NCBIfam" id="NF002049">
    <property type="entry name" value="PRK00881.1"/>
    <property type="match status" value="1"/>
</dbReference>
<comment type="catalytic activity">
    <reaction evidence="9 10">
        <text>IMP + H2O = 5-formamido-1-(5-phospho-D-ribosyl)imidazole-4-carboxamide</text>
        <dbReference type="Rhea" id="RHEA:18445"/>
        <dbReference type="ChEBI" id="CHEBI:15377"/>
        <dbReference type="ChEBI" id="CHEBI:58053"/>
        <dbReference type="ChEBI" id="CHEBI:58467"/>
        <dbReference type="EC" id="3.5.4.10"/>
    </reaction>
</comment>
<proteinExistence type="inferred from homology"/>
<dbReference type="CDD" id="cd01421">
    <property type="entry name" value="IMPCH"/>
    <property type="match status" value="1"/>
</dbReference>
<dbReference type="InterPro" id="IPR016193">
    <property type="entry name" value="Cytidine_deaminase-like"/>
</dbReference>
<reference evidence="13" key="1">
    <citation type="submission" date="2016-11" db="EMBL/GenBank/DDBJ databases">
        <authorList>
            <person name="Varghese N."/>
            <person name="Submissions S."/>
        </authorList>
    </citation>
    <scope>NUCLEOTIDE SEQUENCE [LARGE SCALE GENOMIC DNA]</scope>
    <source>
        <strain evidence="13">DSM 11003</strain>
    </source>
</reference>
<dbReference type="EC" id="2.1.2.3" evidence="10"/>
<feature type="domain" description="MGS-like" evidence="11">
    <location>
        <begin position="1"/>
        <end position="143"/>
    </location>
</feature>
<evidence type="ECO:0000256" key="6">
    <source>
        <dbReference type="ARBA" id="ARBA00022801"/>
    </source>
</evidence>
<accession>A0A1M5JAD0</accession>
<dbReference type="HAMAP" id="MF_00139">
    <property type="entry name" value="PurH"/>
    <property type="match status" value="1"/>
</dbReference>
<evidence type="ECO:0000256" key="5">
    <source>
        <dbReference type="ARBA" id="ARBA00022755"/>
    </source>
</evidence>
<evidence type="ECO:0000256" key="8">
    <source>
        <dbReference type="ARBA" id="ARBA00050488"/>
    </source>
</evidence>
<dbReference type="RefSeq" id="WP_073088749.1">
    <property type="nucleotide sequence ID" value="NZ_FQWY01000002.1"/>
</dbReference>
<evidence type="ECO:0000259" key="11">
    <source>
        <dbReference type="PROSITE" id="PS51855"/>
    </source>
</evidence>
<dbReference type="SMART" id="SM00798">
    <property type="entry name" value="AICARFT_IMPCHas"/>
    <property type="match status" value="1"/>
</dbReference>
<dbReference type="InterPro" id="IPR011607">
    <property type="entry name" value="MGS-like_dom"/>
</dbReference>
<evidence type="ECO:0000313" key="12">
    <source>
        <dbReference type="EMBL" id="SHG37269.1"/>
    </source>
</evidence>
<keyword evidence="5 10" id="KW-0658">Purine biosynthesis</keyword>
<dbReference type="PROSITE" id="PS51855">
    <property type="entry name" value="MGS"/>
    <property type="match status" value="1"/>
</dbReference>
<comment type="similarity">
    <text evidence="3 10">Belongs to the PurH family.</text>
</comment>